<feature type="transmembrane region" description="Helical" evidence="1">
    <location>
        <begin position="25"/>
        <end position="48"/>
    </location>
</feature>
<keyword evidence="3" id="KW-1185">Reference proteome</keyword>
<organism evidence="2 3">
    <name type="scientific">Halomarina halobia</name>
    <dbReference type="NCBI Taxonomy" id="3033386"/>
    <lineage>
        <taxon>Archaea</taxon>
        <taxon>Methanobacteriati</taxon>
        <taxon>Methanobacteriota</taxon>
        <taxon>Stenosarchaea group</taxon>
        <taxon>Halobacteria</taxon>
        <taxon>Halobacteriales</taxon>
        <taxon>Natronomonadaceae</taxon>
        <taxon>Halomarina</taxon>
    </lineage>
</organism>
<dbReference type="Proteomes" id="UP001596547">
    <property type="component" value="Unassembled WGS sequence"/>
</dbReference>
<proteinExistence type="predicted"/>
<dbReference type="RefSeq" id="WP_276306232.1">
    <property type="nucleotide sequence ID" value="NZ_CP119993.1"/>
</dbReference>
<name>A0ABD6AFJ5_9EURY</name>
<evidence type="ECO:0000313" key="2">
    <source>
        <dbReference type="EMBL" id="MFC7318926.1"/>
    </source>
</evidence>
<reference evidence="2 3" key="1">
    <citation type="journal article" date="2019" name="Int. J. Syst. Evol. Microbiol.">
        <title>The Global Catalogue of Microorganisms (GCM) 10K type strain sequencing project: providing services to taxonomists for standard genome sequencing and annotation.</title>
        <authorList>
            <consortium name="The Broad Institute Genomics Platform"/>
            <consortium name="The Broad Institute Genome Sequencing Center for Infectious Disease"/>
            <person name="Wu L."/>
            <person name="Ma J."/>
        </authorList>
    </citation>
    <scope>NUCLEOTIDE SEQUENCE [LARGE SCALE GENOMIC DNA]</scope>
    <source>
        <strain evidence="2 3">PSR21</strain>
    </source>
</reference>
<keyword evidence="1" id="KW-0472">Membrane</keyword>
<gene>
    <name evidence="2" type="ORF">ACFQPE_19305</name>
</gene>
<keyword evidence="1" id="KW-1133">Transmembrane helix</keyword>
<dbReference type="EMBL" id="JBHTBF010000003">
    <property type="protein sequence ID" value="MFC7318926.1"/>
    <property type="molecule type" value="Genomic_DNA"/>
</dbReference>
<accession>A0ABD6AFJ5</accession>
<dbReference type="GeneID" id="79317888"/>
<comment type="caution">
    <text evidence="2">The sequence shown here is derived from an EMBL/GenBank/DDBJ whole genome shotgun (WGS) entry which is preliminary data.</text>
</comment>
<sequence length="108" mass="11247">MSTLALPVALLTARGSLKPTGAGTPLGWTGWVVGLKVLVMPLVAFAVFSDWTRTYSLGTPVSCSGHLRSLDVRLLAGPGGDPTFASVNVFATTMASTGSLFVLLYFIT</sequence>
<dbReference type="AlphaFoldDB" id="A0ABD6AFJ5"/>
<feature type="transmembrane region" description="Helical" evidence="1">
    <location>
        <begin position="83"/>
        <end position="107"/>
    </location>
</feature>
<protein>
    <submittedName>
        <fullName evidence="2">Uncharacterized protein</fullName>
    </submittedName>
</protein>
<evidence type="ECO:0000256" key="1">
    <source>
        <dbReference type="SAM" id="Phobius"/>
    </source>
</evidence>
<evidence type="ECO:0000313" key="3">
    <source>
        <dbReference type="Proteomes" id="UP001596547"/>
    </source>
</evidence>
<keyword evidence="1" id="KW-0812">Transmembrane</keyword>